<evidence type="ECO:0000313" key="3">
    <source>
        <dbReference type="Proteomes" id="UP000789901"/>
    </source>
</evidence>
<dbReference type="EMBL" id="CAJVQB010016403">
    <property type="protein sequence ID" value="CAG8779729.1"/>
    <property type="molecule type" value="Genomic_DNA"/>
</dbReference>
<reference evidence="2 3" key="1">
    <citation type="submission" date="2021-06" db="EMBL/GenBank/DDBJ databases">
        <authorList>
            <person name="Kallberg Y."/>
            <person name="Tangrot J."/>
            <person name="Rosling A."/>
        </authorList>
    </citation>
    <scope>NUCLEOTIDE SEQUENCE [LARGE SCALE GENOMIC DNA]</scope>
    <source>
        <strain evidence="2 3">120-4 pot B 10/14</strain>
    </source>
</reference>
<feature type="compositionally biased region" description="Basic and acidic residues" evidence="1">
    <location>
        <begin position="200"/>
        <end position="210"/>
    </location>
</feature>
<organism evidence="2 3">
    <name type="scientific">Gigaspora margarita</name>
    <dbReference type="NCBI Taxonomy" id="4874"/>
    <lineage>
        <taxon>Eukaryota</taxon>
        <taxon>Fungi</taxon>
        <taxon>Fungi incertae sedis</taxon>
        <taxon>Mucoromycota</taxon>
        <taxon>Glomeromycotina</taxon>
        <taxon>Glomeromycetes</taxon>
        <taxon>Diversisporales</taxon>
        <taxon>Gigasporaceae</taxon>
        <taxon>Gigaspora</taxon>
    </lineage>
</organism>
<dbReference type="Proteomes" id="UP000789901">
    <property type="component" value="Unassembled WGS sequence"/>
</dbReference>
<gene>
    <name evidence="2" type="ORF">GMARGA_LOCUS19554</name>
</gene>
<feature type="non-terminal residue" evidence="2">
    <location>
        <position position="1"/>
    </location>
</feature>
<name>A0ABN7VJK8_GIGMA</name>
<feature type="region of interest" description="Disordered" evidence="1">
    <location>
        <begin position="171"/>
        <end position="210"/>
    </location>
</feature>
<evidence type="ECO:0000313" key="2">
    <source>
        <dbReference type="EMBL" id="CAG8779729.1"/>
    </source>
</evidence>
<accession>A0ABN7VJK8</accession>
<proteinExistence type="predicted"/>
<feature type="compositionally biased region" description="Acidic residues" evidence="1">
    <location>
        <begin position="177"/>
        <end position="198"/>
    </location>
</feature>
<evidence type="ECO:0000256" key="1">
    <source>
        <dbReference type="SAM" id="MobiDB-lite"/>
    </source>
</evidence>
<protein>
    <submittedName>
        <fullName evidence="2">15755_t:CDS:1</fullName>
    </submittedName>
</protein>
<sequence length="210" mass="24674">LNNCSNQVQMDNNIYINEIDEIDESSNNDRLIETQNWDVRRFKSHHHYHTKWIETLKILHTMISSLGLLKENYLLIKDNRSNVEIPIMMLEFNDQENERDSALVIGNYKLNIDEFIAPEKASTLRLYPYLQPGYQICSPHYTVIVENQLPELISAPAQAFIPTLPVKPSIEKNFDKDLDDDKQEDIEEDNNNLEETEIDQLNRQESELLR</sequence>
<comment type="caution">
    <text evidence="2">The sequence shown here is derived from an EMBL/GenBank/DDBJ whole genome shotgun (WGS) entry which is preliminary data.</text>
</comment>
<keyword evidence="3" id="KW-1185">Reference proteome</keyword>